<dbReference type="InterPro" id="IPR003647">
    <property type="entry name" value="Intron_nuc_1_rpt"/>
</dbReference>
<dbReference type="InterPro" id="IPR000305">
    <property type="entry name" value="GIY-YIG_endonuc"/>
</dbReference>
<dbReference type="SUPFAM" id="SSF82771">
    <property type="entry name" value="GIY-YIG endonuclease"/>
    <property type="match status" value="1"/>
</dbReference>
<dbReference type="EMBL" id="MK111108">
    <property type="protein sequence ID" value="QDG01230.1"/>
    <property type="molecule type" value="Genomic_DNA"/>
</dbReference>
<geneLocation type="mitochondrion" evidence="6"/>
<keyword evidence="3 6" id="KW-0255">Endonuclease</keyword>
<sequence>MKKDPGSNNNFASNTPNLLEEKELGFKPVVTYLSADLNKAEIIKENRNKAGVYRWVNLINTKTYIGSSTNLSERFLDYYQVRVLMKNQTPIHSALLKYGYSNFKLEILEYCKSEEAVSREQYYFDTLKPEYNILKIAGSSLGFRHSEETIARMKSLHLLDDEIRKNRVLARLGKTVSDESRAKISAAQTALIGIAVVVKNINTDEEIEYSNLTEAAKAIGVSRTAVKKALDLGKNIKGTYFIRKK</sequence>
<keyword evidence="6" id="KW-0496">Mitochondrion</keyword>
<evidence type="ECO:0000256" key="2">
    <source>
        <dbReference type="ARBA" id="ARBA00022722"/>
    </source>
</evidence>
<keyword evidence="4" id="KW-0378">Hydrolase</keyword>
<dbReference type="GO" id="GO:0003677">
    <property type="term" value="F:DNA binding"/>
    <property type="evidence" value="ECO:0007669"/>
    <property type="project" value="InterPro"/>
</dbReference>
<dbReference type="PROSITE" id="PS50164">
    <property type="entry name" value="GIY_YIG"/>
    <property type="match status" value="1"/>
</dbReference>
<name>A0A513U0S2_9PEZI</name>
<proteinExistence type="predicted"/>
<evidence type="ECO:0000256" key="4">
    <source>
        <dbReference type="ARBA" id="ARBA00022801"/>
    </source>
</evidence>
<dbReference type="Pfam" id="PF01541">
    <property type="entry name" value="GIY-YIG"/>
    <property type="match status" value="1"/>
</dbReference>
<dbReference type="AlphaFoldDB" id="A0A513U0S2"/>
<organism evidence="6">
    <name type="scientific">Scytalidium sp</name>
    <dbReference type="NCBI Taxonomy" id="1715249"/>
    <lineage>
        <taxon>Eukaryota</taxon>
        <taxon>Fungi</taxon>
        <taxon>Dikarya</taxon>
        <taxon>Ascomycota</taxon>
        <taxon>Pezizomycotina</taxon>
        <taxon>Leotiomycetes</taxon>
        <taxon>Leotiomycetes incertae sedis</taxon>
        <taxon>Scytalidium</taxon>
    </lineage>
</organism>
<dbReference type="SMART" id="SM00497">
    <property type="entry name" value="IENR1"/>
    <property type="match status" value="1"/>
</dbReference>
<dbReference type="SUPFAM" id="SSF64496">
    <property type="entry name" value="DNA-binding domain of intron-encoded endonucleases"/>
    <property type="match status" value="1"/>
</dbReference>
<comment type="similarity">
    <text evidence="1">To endonucleases of group I introns of fungi and phage.</text>
</comment>
<evidence type="ECO:0000256" key="3">
    <source>
        <dbReference type="ARBA" id="ARBA00022759"/>
    </source>
</evidence>
<gene>
    <name evidence="6" type="primary">orf245</name>
</gene>
<feature type="domain" description="GIY-YIG" evidence="5">
    <location>
        <begin position="48"/>
        <end position="133"/>
    </location>
</feature>
<dbReference type="InterPro" id="IPR003611">
    <property type="entry name" value="NUMOD3"/>
</dbReference>
<dbReference type="CDD" id="cd10445">
    <property type="entry name" value="GIY-YIG_bI1_like"/>
    <property type="match status" value="1"/>
</dbReference>
<evidence type="ECO:0000256" key="1">
    <source>
        <dbReference type="ARBA" id="ARBA00010045"/>
    </source>
</evidence>
<dbReference type="SMART" id="SM00465">
    <property type="entry name" value="GIYc"/>
    <property type="match status" value="1"/>
</dbReference>
<evidence type="ECO:0000259" key="5">
    <source>
        <dbReference type="PROSITE" id="PS50164"/>
    </source>
</evidence>
<dbReference type="NCBIfam" id="TIGR01453">
    <property type="entry name" value="grpIintron_endo"/>
    <property type="match status" value="1"/>
</dbReference>
<dbReference type="GO" id="GO:0016787">
    <property type="term" value="F:hydrolase activity"/>
    <property type="evidence" value="ECO:0007669"/>
    <property type="project" value="UniProtKB-KW"/>
</dbReference>
<dbReference type="GO" id="GO:0004519">
    <property type="term" value="F:endonuclease activity"/>
    <property type="evidence" value="ECO:0007669"/>
    <property type="project" value="UniProtKB-KW"/>
</dbReference>
<keyword evidence="2" id="KW-0540">Nuclease</keyword>
<reference evidence="6" key="1">
    <citation type="journal article" name="Sci. Rep.">
        <title>Characterization of the mitochondrial genome of the pathogenic fungus Scytalidium auriculariicola (Leotiomycetes) and insights into its phylogenetics.</title>
        <authorList>
            <person name="Chen C."/>
            <person name="Li Q."/>
            <person name="Fu R."/>
            <person name="Wang J."/>
            <person name="Xiong C."/>
            <person name="Fan Z."/>
            <person name="Hu R."/>
            <person name="Zhang H."/>
            <person name="Lu D."/>
        </authorList>
    </citation>
    <scope>NUCLEOTIDE SEQUENCE</scope>
    <source>
        <tissue evidence="6">Mycelium</tissue>
    </source>
</reference>
<evidence type="ECO:0000313" key="6">
    <source>
        <dbReference type="EMBL" id="QDG01230.1"/>
    </source>
</evidence>
<accession>A0A513U0S2</accession>
<dbReference type="SMART" id="SM00496">
    <property type="entry name" value="IENR2"/>
    <property type="match status" value="2"/>
</dbReference>
<dbReference type="InterPro" id="IPR035901">
    <property type="entry name" value="GIY-YIG_endonuc_sf"/>
</dbReference>
<dbReference type="Pfam" id="PF07460">
    <property type="entry name" value="NUMOD3"/>
    <property type="match status" value="1"/>
</dbReference>
<dbReference type="Gene3D" id="3.40.1440.10">
    <property type="entry name" value="GIY-YIG endonuclease"/>
    <property type="match status" value="1"/>
</dbReference>
<protein>
    <submittedName>
        <fullName evidence="6">GIY-YIG endonuclease</fullName>
    </submittedName>
</protein>
<dbReference type="InterPro" id="IPR006350">
    <property type="entry name" value="Intron_endoG1"/>
</dbReference>